<evidence type="ECO:0000256" key="2">
    <source>
        <dbReference type="SAM" id="MobiDB-lite"/>
    </source>
</evidence>
<organism evidence="3 4">
    <name type="scientific">Priapulus caudatus</name>
    <name type="common">Priapulid worm</name>
    <dbReference type="NCBI Taxonomy" id="37621"/>
    <lineage>
        <taxon>Eukaryota</taxon>
        <taxon>Metazoa</taxon>
        <taxon>Ecdysozoa</taxon>
        <taxon>Scalidophora</taxon>
        <taxon>Priapulida</taxon>
        <taxon>Priapulimorpha</taxon>
        <taxon>Priapulimorphida</taxon>
        <taxon>Priapulidae</taxon>
        <taxon>Priapulus</taxon>
    </lineage>
</organism>
<evidence type="ECO:0000313" key="3">
    <source>
        <dbReference type="Proteomes" id="UP000695022"/>
    </source>
</evidence>
<keyword evidence="3" id="KW-1185">Reference proteome</keyword>
<dbReference type="GeneID" id="106811420"/>
<feature type="compositionally biased region" description="Basic residues" evidence="2">
    <location>
        <begin position="72"/>
        <end position="82"/>
    </location>
</feature>
<gene>
    <name evidence="4" type="primary">LOC106811420</name>
</gene>
<protein>
    <submittedName>
        <fullName evidence="4">Uncharacterized protein LOC106811420</fullName>
    </submittedName>
</protein>
<feature type="region of interest" description="Disordered" evidence="2">
    <location>
        <begin position="61"/>
        <end position="85"/>
    </location>
</feature>
<feature type="coiled-coil region" evidence="1">
    <location>
        <begin position="155"/>
        <end position="182"/>
    </location>
</feature>
<dbReference type="InterPro" id="IPR036537">
    <property type="entry name" value="Adaptor_Cbl_N_dom_sf"/>
</dbReference>
<reference evidence="4" key="1">
    <citation type="submission" date="2025-08" db="UniProtKB">
        <authorList>
            <consortium name="RefSeq"/>
        </authorList>
    </citation>
    <scope>IDENTIFICATION</scope>
</reference>
<proteinExistence type="predicted"/>
<accession>A0ABM1EE89</accession>
<keyword evidence="1" id="KW-0175">Coiled coil</keyword>
<name>A0ABM1EE89_PRICU</name>
<dbReference type="RefSeq" id="XP_014670510.1">
    <property type="nucleotide sequence ID" value="XM_014815024.1"/>
</dbReference>
<dbReference type="Gene3D" id="1.20.930.20">
    <property type="entry name" value="Adaptor protein Cbl, N-terminal domain"/>
    <property type="match status" value="1"/>
</dbReference>
<evidence type="ECO:0000313" key="4">
    <source>
        <dbReference type="RefSeq" id="XP_014670510.1"/>
    </source>
</evidence>
<evidence type="ECO:0000256" key="1">
    <source>
        <dbReference type="SAM" id="Coils"/>
    </source>
</evidence>
<dbReference type="Proteomes" id="UP000695022">
    <property type="component" value="Unplaced"/>
</dbReference>
<sequence>MAAEIVTTVLAVTYKVIESIYNIIAREQKRCEDCVRLKRKVEFIETLLNSHSDIFRSESSSSASASSAGQRVSKKSRGRKHKDPSMKKALKNVLSALRECESFLRYTCTDNPGCCLRLKVALGTTSKRFEHHFSMLDDATSYLELAISLRAASSLSEIKSELESQNSEVKGLTSSVENLSKEVGDLHGQQCKNVTEEKL</sequence>